<dbReference type="InterPro" id="IPR011050">
    <property type="entry name" value="Pectin_lyase_fold/virulence"/>
</dbReference>
<comment type="caution">
    <text evidence="1">The sequence shown here is derived from an EMBL/GenBank/DDBJ whole genome shotgun (WGS) entry which is preliminary data.</text>
</comment>
<evidence type="ECO:0008006" key="3">
    <source>
        <dbReference type="Google" id="ProtNLM"/>
    </source>
</evidence>
<protein>
    <recommendedName>
        <fullName evidence="3">Right handed beta helix domain-containing protein</fullName>
    </recommendedName>
</protein>
<dbReference type="AlphaFoldDB" id="A0A366MAQ0"/>
<dbReference type="SUPFAM" id="SSF51126">
    <property type="entry name" value="Pectin lyase-like"/>
    <property type="match status" value="1"/>
</dbReference>
<evidence type="ECO:0000313" key="2">
    <source>
        <dbReference type="Proteomes" id="UP000253099"/>
    </source>
</evidence>
<name>A0A366MAQ0_9EURY</name>
<gene>
    <name evidence="1" type="ORF">ALNOE001_16310</name>
</gene>
<organism evidence="1 2">
    <name type="scientific">Candidatus Methanobinarius endosymbioticus</name>
    <dbReference type="NCBI Taxonomy" id="2006182"/>
    <lineage>
        <taxon>Archaea</taxon>
        <taxon>Methanobacteriati</taxon>
        <taxon>Methanobacteriota</taxon>
        <taxon>Methanomada group</taxon>
        <taxon>Methanobacteria</taxon>
        <taxon>Methanobacteriales</taxon>
        <taxon>Methanobacteriaceae</taxon>
        <taxon>Candidatus Methanobinarius</taxon>
    </lineage>
</organism>
<sequence>MLLIWVGVSRNNISSNNIFNNNSATFGGAINIGGNNCTIFNNTIFNNTATQGGGIALIVGAFTSHSSHVFNNTFYNNNTTQGGGIFINTYNISVSGNIMYGNVSDLDQMIYNNGNMGILNLIFLNNGIIVVRNGDIITIFPVSTDDIDNTATMQNIAFYLNGVLYENITVIEGLANFTFTIDGVPGGRISVSGSYKGIGDFDLIVSEGLLKFRK</sequence>
<proteinExistence type="predicted"/>
<evidence type="ECO:0000313" key="1">
    <source>
        <dbReference type="EMBL" id="RBQ22674.1"/>
    </source>
</evidence>
<accession>A0A366MAQ0</accession>
<reference evidence="1 2" key="1">
    <citation type="submission" date="2018-06" db="EMBL/GenBank/DDBJ databases">
        <title>Genomic insight into two independent archaeal endosymbiosis events.</title>
        <authorList>
            <person name="Lind A.E."/>
            <person name="Lewis W.H."/>
            <person name="Spang A."/>
            <person name="Guy L."/>
            <person name="Embley M.T."/>
            <person name="Ettema T.J.G."/>
        </authorList>
    </citation>
    <scope>NUCLEOTIDE SEQUENCE [LARGE SCALE GENOMIC DNA]</scope>
    <source>
        <strain evidence="1">NOE</strain>
    </source>
</reference>
<dbReference type="Proteomes" id="UP000253099">
    <property type="component" value="Unassembled WGS sequence"/>
</dbReference>
<keyword evidence="2" id="KW-1185">Reference proteome</keyword>
<dbReference type="EMBL" id="NIZT01000054">
    <property type="protein sequence ID" value="RBQ22674.1"/>
    <property type="molecule type" value="Genomic_DNA"/>
</dbReference>